<feature type="binding site" evidence="5">
    <location>
        <position position="34"/>
    </location>
    <ligand>
        <name>Zn(2+)</name>
        <dbReference type="ChEBI" id="CHEBI:29105"/>
    </ligand>
</feature>
<keyword evidence="5" id="KW-0479">Metal-binding</keyword>
<feature type="binding site" evidence="5">
    <location>
        <position position="38"/>
    </location>
    <ligand>
        <name>Zn(2+)</name>
        <dbReference type="ChEBI" id="CHEBI:29105"/>
    </ligand>
</feature>
<evidence type="ECO:0000256" key="5">
    <source>
        <dbReference type="PIRSR" id="PIRSR604254-1"/>
    </source>
</evidence>
<evidence type="ECO:0000256" key="1">
    <source>
        <dbReference type="ARBA" id="ARBA00004141"/>
    </source>
</evidence>
<keyword evidence="3 6" id="KW-1133">Transmembrane helix</keyword>
<dbReference type="PANTHER" id="PTHR20855">
    <property type="entry name" value="ADIPOR/PROGESTIN RECEPTOR-RELATED"/>
    <property type="match status" value="1"/>
</dbReference>
<dbReference type="Pfam" id="PF03006">
    <property type="entry name" value="HlyIII"/>
    <property type="match status" value="1"/>
</dbReference>
<dbReference type="OMA" id="TIPERWM"/>
<evidence type="ECO:0000313" key="8">
    <source>
        <dbReference type="Proteomes" id="UP000594263"/>
    </source>
</evidence>
<protein>
    <recommendedName>
        <fullName evidence="9">Adiponectin receptor 1</fullName>
    </recommendedName>
</protein>
<comment type="subcellular location">
    <subcellularLocation>
        <location evidence="1">Membrane</location>
        <topology evidence="1">Multi-pass membrane protein</topology>
    </subcellularLocation>
</comment>
<name>A0A7N0VIX6_KALFE</name>
<dbReference type="Gramene" id="Kaladp0914s0003.1.v1.1">
    <property type="protein sequence ID" value="Kaladp0914s0003.1.v1.1.CDS.1"/>
    <property type="gene ID" value="Kaladp0914s0003.v1.1"/>
</dbReference>
<accession>A0A7N0VIX6</accession>
<keyword evidence="2 6" id="KW-0812">Transmembrane</keyword>
<dbReference type="InterPro" id="IPR004254">
    <property type="entry name" value="AdipoR/HlyIII-related"/>
</dbReference>
<dbReference type="GO" id="GO:0046872">
    <property type="term" value="F:metal ion binding"/>
    <property type="evidence" value="ECO:0007669"/>
    <property type="project" value="UniProtKB-KW"/>
</dbReference>
<keyword evidence="5" id="KW-0862">Zinc</keyword>
<feature type="transmembrane region" description="Helical" evidence="6">
    <location>
        <begin position="33"/>
        <end position="51"/>
    </location>
</feature>
<dbReference type="GO" id="GO:0009725">
    <property type="term" value="P:response to hormone"/>
    <property type="evidence" value="ECO:0007669"/>
    <property type="project" value="TreeGrafter"/>
</dbReference>
<dbReference type="PANTHER" id="PTHR20855:SF115">
    <property type="entry name" value="HEPTAHELICAL TRANSMEMBRANE PROTEIN 1"/>
    <property type="match status" value="1"/>
</dbReference>
<dbReference type="EnsemblPlants" id="Kaladp0914s0003.1.v1.1">
    <property type="protein sequence ID" value="Kaladp0914s0003.1.v1.1.CDS.1"/>
    <property type="gene ID" value="Kaladp0914s0003.v1.1"/>
</dbReference>
<dbReference type="AlphaFoldDB" id="A0A7N0VIX6"/>
<sequence>MGMALFYLIGTFFYVSRIPERWRPGWFDLAGHSHQLFHVFVILGALAHYGAARMLIVWRDNVGCHVIN</sequence>
<evidence type="ECO:0000313" key="7">
    <source>
        <dbReference type="EnsemblPlants" id="Kaladp0914s0003.1.v1.1.CDS.1"/>
    </source>
</evidence>
<keyword evidence="8" id="KW-1185">Reference proteome</keyword>
<reference evidence="7" key="1">
    <citation type="submission" date="2021-01" db="UniProtKB">
        <authorList>
            <consortium name="EnsemblPlants"/>
        </authorList>
    </citation>
    <scope>IDENTIFICATION</scope>
</reference>
<dbReference type="GO" id="GO:0009744">
    <property type="term" value="P:response to sucrose"/>
    <property type="evidence" value="ECO:0007669"/>
    <property type="project" value="UniProtKB-ARBA"/>
</dbReference>
<dbReference type="GO" id="GO:0016020">
    <property type="term" value="C:membrane"/>
    <property type="evidence" value="ECO:0007669"/>
    <property type="project" value="UniProtKB-SubCell"/>
</dbReference>
<evidence type="ECO:0008006" key="9">
    <source>
        <dbReference type="Google" id="ProtNLM"/>
    </source>
</evidence>
<evidence type="ECO:0000256" key="4">
    <source>
        <dbReference type="ARBA" id="ARBA00023136"/>
    </source>
</evidence>
<evidence type="ECO:0000256" key="6">
    <source>
        <dbReference type="SAM" id="Phobius"/>
    </source>
</evidence>
<organism evidence="7 8">
    <name type="scientific">Kalanchoe fedtschenkoi</name>
    <name type="common">Lavender scallops</name>
    <name type="synonym">South American air plant</name>
    <dbReference type="NCBI Taxonomy" id="63787"/>
    <lineage>
        <taxon>Eukaryota</taxon>
        <taxon>Viridiplantae</taxon>
        <taxon>Streptophyta</taxon>
        <taxon>Embryophyta</taxon>
        <taxon>Tracheophyta</taxon>
        <taxon>Spermatophyta</taxon>
        <taxon>Magnoliopsida</taxon>
        <taxon>eudicotyledons</taxon>
        <taxon>Gunneridae</taxon>
        <taxon>Pentapetalae</taxon>
        <taxon>Saxifragales</taxon>
        <taxon>Crassulaceae</taxon>
        <taxon>Kalanchoe</taxon>
    </lineage>
</organism>
<dbReference type="Proteomes" id="UP000594263">
    <property type="component" value="Unplaced"/>
</dbReference>
<evidence type="ECO:0000256" key="3">
    <source>
        <dbReference type="ARBA" id="ARBA00022989"/>
    </source>
</evidence>
<keyword evidence="4 6" id="KW-0472">Membrane</keyword>
<evidence type="ECO:0000256" key="2">
    <source>
        <dbReference type="ARBA" id="ARBA00022692"/>
    </source>
</evidence>
<dbReference type="GO" id="GO:0038023">
    <property type="term" value="F:signaling receptor activity"/>
    <property type="evidence" value="ECO:0007669"/>
    <property type="project" value="TreeGrafter"/>
</dbReference>
<proteinExistence type="predicted"/>